<dbReference type="GO" id="GO:0016887">
    <property type="term" value="F:ATP hydrolysis activity"/>
    <property type="evidence" value="ECO:0007669"/>
    <property type="project" value="InterPro"/>
</dbReference>
<dbReference type="CDD" id="cd03257">
    <property type="entry name" value="ABC_NikE_OppD_transporters"/>
    <property type="match status" value="1"/>
</dbReference>
<dbReference type="GO" id="GO:0005524">
    <property type="term" value="F:ATP binding"/>
    <property type="evidence" value="ECO:0007669"/>
    <property type="project" value="UniProtKB-KW"/>
</dbReference>
<dbReference type="AlphaFoldDB" id="A0A3R9PDB8"/>
<dbReference type="EMBL" id="RCOR01000035">
    <property type="protein sequence ID" value="RSN68152.1"/>
    <property type="molecule type" value="Genomic_DNA"/>
</dbReference>
<dbReference type="InterPro" id="IPR003439">
    <property type="entry name" value="ABC_transporter-like_ATP-bd"/>
</dbReference>
<dbReference type="NCBIfam" id="TIGR01727">
    <property type="entry name" value="oligo_HPY"/>
    <property type="match status" value="1"/>
</dbReference>
<evidence type="ECO:0000313" key="6">
    <source>
        <dbReference type="EMBL" id="RSN68152.1"/>
    </source>
</evidence>
<keyword evidence="3" id="KW-0547">Nucleotide-binding</keyword>
<evidence type="ECO:0000256" key="1">
    <source>
        <dbReference type="ARBA" id="ARBA00005417"/>
    </source>
</evidence>
<dbReference type="SUPFAM" id="SSF52540">
    <property type="entry name" value="P-loop containing nucleoside triphosphate hydrolases"/>
    <property type="match status" value="1"/>
</dbReference>
<comment type="similarity">
    <text evidence="1">Belongs to the ABC transporter superfamily.</text>
</comment>
<dbReference type="SMART" id="SM00382">
    <property type="entry name" value="AAA"/>
    <property type="match status" value="1"/>
</dbReference>
<dbReference type="PROSITE" id="PS50893">
    <property type="entry name" value="ABC_TRANSPORTER_2"/>
    <property type="match status" value="1"/>
</dbReference>
<dbReference type="InterPro" id="IPR050319">
    <property type="entry name" value="ABC_transp_ATP-bind"/>
</dbReference>
<keyword evidence="4 6" id="KW-0067">ATP-binding</keyword>
<reference evidence="6 7" key="1">
    <citation type="submission" date="2018-10" db="EMBL/GenBank/DDBJ databases">
        <title>Co-occurring genomic capacity for anaerobic methane metabolism and dissimilatory sulfite reduction discovered in the Korarchaeota.</title>
        <authorList>
            <person name="Mckay L.J."/>
            <person name="Dlakic M."/>
            <person name="Fields M.W."/>
            <person name="Delmont T.O."/>
            <person name="Eren A.M."/>
            <person name="Jay Z.J."/>
            <person name="Klingelsmith K.B."/>
            <person name="Rusch D.B."/>
            <person name="Inskeep W.P."/>
        </authorList>
    </citation>
    <scope>NUCLEOTIDE SEQUENCE [LARGE SCALE GENOMIC DNA]</scope>
    <source>
        <strain evidence="6 7">WS</strain>
    </source>
</reference>
<feature type="domain" description="ABC transporter" evidence="5">
    <location>
        <begin position="7"/>
        <end position="251"/>
    </location>
</feature>
<evidence type="ECO:0000256" key="2">
    <source>
        <dbReference type="ARBA" id="ARBA00022448"/>
    </source>
</evidence>
<dbReference type="Pfam" id="PF08352">
    <property type="entry name" value="oligo_HPY"/>
    <property type="match status" value="1"/>
</dbReference>
<evidence type="ECO:0000256" key="4">
    <source>
        <dbReference type="ARBA" id="ARBA00022840"/>
    </source>
</evidence>
<comment type="caution">
    <text evidence="6">The sequence shown here is derived from an EMBL/GenBank/DDBJ whole genome shotgun (WGS) entry which is preliminary data.</text>
</comment>
<dbReference type="InterPro" id="IPR003593">
    <property type="entry name" value="AAA+_ATPase"/>
</dbReference>
<dbReference type="PANTHER" id="PTHR43776:SF7">
    <property type="entry name" value="D,D-DIPEPTIDE TRANSPORT ATP-BINDING PROTEIN DDPF-RELATED"/>
    <property type="match status" value="1"/>
</dbReference>
<dbReference type="Proteomes" id="UP000278149">
    <property type="component" value="Unassembled WGS sequence"/>
</dbReference>
<dbReference type="InterPro" id="IPR027417">
    <property type="entry name" value="P-loop_NTPase"/>
</dbReference>
<proteinExistence type="inferred from homology"/>
<dbReference type="FunFam" id="3.40.50.300:FF:000016">
    <property type="entry name" value="Oligopeptide ABC transporter ATP-binding component"/>
    <property type="match status" value="1"/>
</dbReference>
<evidence type="ECO:0000256" key="3">
    <source>
        <dbReference type="ARBA" id="ARBA00022741"/>
    </source>
</evidence>
<evidence type="ECO:0000313" key="7">
    <source>
        <dbReference type="Proteomes" id="UP000278149"/>
    </source>
</evidence>
<dbReference type="InterPro" id="IPR013563">
    <property type="entry name" value="Oligopep_ABC_C"/>
</dbReference>
<dbReference type="PANTHER" id="PTHR43776">
    <property type="entry name" value="TRANSPORT ATP-BINDING PROTEIN"/>
    <property type="match status" value="1"/>
</dbReference>
<dbReference type="Gene3D" id="3.40.50.300">
    <property type="entry name" value="P-loop containing nucleotide triphosphate hydrolases"/>
    <property type="match status" value="1"/>
</dbReference>
<dbReference type="Pfam" id="PF00005">
    <property type="entry name" value="ABC_tran"/>
    <property type="match status" value="1"/>
</dbReference>
<dbReference type="GO" id="GO:0015833">
    <property type="term" value="P:peptide transport"/>
    <property type="evidence" value="ECO:0007669"/>
    <property type="project" value="InterPro"/>
</dbReference>
<accession>A0A3R9PDB8</accession>
<sequence>MCLGNILTILDLKKYFKTNYGLVRAVDGVTLSIDEGETLGLVGESGSGKSTTGHLVVGMYSPTSGSIIYRGKDISSTADKRPKDLRNEIQIVFQDPASSLNPSKYIKDIIASQLRLIGIKDRWEIENRISNLLESVDLPPESYMYRKPKDLGGGELQAIAIARAISTNPKLIVLDEPTSALDVITQAKIVKLLKRIQEQMKLTYIFITHDLAVAKHMSDRIAVMYLGKIVEMADSEELFKNPQHPYTMMLFSSIPVLSEEERKVRPKKVRSVGEIPSAISPPPGCRFHTRCPFTNEICTNREPILSPVNGNSSHVVACHLTSK</sequence>
<dbReference type="GO" id="GO:0055085">
    <property type="term" value="P:transmembrane transport"/>
    <property type="evidence" value="ECO:0007669"/>
    <property type="project" value="UniProtKB-ARBA"/>
</dbReference>
<organism evidence="6 7">
    <name type="scientific">Candidatus Korarchaeum cryptofilum</name>
    <dbReference type="NCBI Taxonomy" id="498846"/>
    <lineage>
        <taxon>Archaea</taxon>
        <taxon>Thermoproteota</taxon>
        <taxon>Candidatus Korarchaeia</taxon>
        <taxon>Candidatus Korarchaeales</taxon>
        <taxon>Candidatus Korarchaeaceae</taxon>
        <taxon>Candidatus Korarchaeum</taxon>
    </lineage>
</organism>
<protein>
    <submittedName>
        <fullName evidence="6">ABC transporter ATP-binding protein</fullName>
    </submittedName>
</protein>
<name>A0A3R9PDB8_9CREN</name>
<keyword evidence="2" id="KW-0813">Transport</keyword>
<evidence type="ECO:0000259" key="5">
    <source>
        <dbReference type="PROSITE" id="PS50893"/>
    </source>
</evidence>
<gene>
    <name evidence="6" type="ORF">D9Q81_06705</name>
</gene>